<dbReference type="GO" id="GO:0046872">
    <property type="term" value="F:metal ion binding"/>
    <property type="evidence" value="ECO:0007669"/>
    <property type="project" value="UniProtKB-KW"/>
</dbReference>
<accession>A0A0B4E5D8</accession>
<feature type="domain" description="HMA" evidence="11">
    <location>
        <begin position="2"/>
        <end position="67"/>
    </location>
</feature>
<keyword evidence="6 10" id="KW-0067">ATP-binding</keyword>
<comment type="subcellular location">
    <subcellularLocation>
        <location evidence="10">Cell membrane</location>
    </subcellularLocation>
    <subcellularLocation>
        <location evidence="1">Membrane</location>
        <topology evidence="1">Multi-pass membrane protein</topology>
    </subcellularLocation>
</comment>
<dbReference type="InterPro" id="IPR001757">
    <property type="entry name" value="P_typ_ATPase"/>
</dbReference>
<evidence type="ECO:0000256" key="10">
    <source>
        <dbReference type="RuleBase" id="RU362081"/>
    </source>
</evidence>
<keyword evidence="8 10" id="KW-1133">Transmembrane helix</keyword>
<evidence type="ECO:0000256" key="9">
    <source>
        <dbReference type="ARBA" id="ARBA00023136"/>
    </source>
</evidence>
<protein>
    <submittedName>
        <fullName evidence="12">ATPase P</fullName>
    </submittedName>
</protein>
<dbReference type="GO" id="GO:0005886">
    <property type="term" value="C:plasma membrane"/>
    <property type="evidence" value="ECO:0007669"/>
    <property type="project" value="UniProtKB-SubCell"/>
</dbReference>
<dbReference type="GO" id="GO:0019829">
    <property type="term" value="F:ATPase-coupled monoatomic cation transmembrane transporter activity"/>
    <property type="evidence" value="ECO:0007669"/>
    <property type="project" value="InterPro"/>
</dbReference>
<keyword evidence="5 10" id="KW-0547">Nucleotide-binding</keyword>
<dbReference type="SUPFAM" id="SSF55008">
    <property type="entry name" value="HMA, heavy metal-associated domain"/>
    <property type="match status" value="1"/>
</dbReference>
<dbReference type="SUPFAM" id="SSF81653">
    <property type="entry name" value="Calcium ATPase, transduction domain A"/>
    <property type="match status" value="1"/>
</dbReference>
<evidence type="ECO:0000256" key="7">
    <source>
        <dbReference type="ARBA" id="ARBA00022967"/>
    </source>
</evidence>
<dbReference type="InterPro" id="IPR059000">
    <property type="entry name" value="ATPase_P-type_domA"/>
</dbReference>
<gene>
    <name evidence="12" type="ORF">C095_08220</name>
</gene>
<dbReference type="InterPro" id="IPR036412">
    <property type="entry name" value="HAD-like_sf"/>
</dbReference>
<dbReference type="Gene3D" id="3.40.50.1000">
    <property type="entry name" value="HAD superfamily/HAD-like"/>
    <property type="match status" value="1"/>
</dbReference>
<name>A0A0B4E5D8_9FUSO</name>
<dbReference type="PROSITE" id="PS50846">
    <property type="entry name" value="HMA_2"/>
    <property type="match status" value="1"/>
</dbReference>
<evidence type="ECO:0000256" key="4">
    <source>
        <dbReference type="ARBA" id="ARBA00022723"/>
    </source>
</evidence>
<dbReference type="InterPro" id="IPR027256">
    <property type="entry name" value="P-typ_ATPase_IB"/>
</dbReference>
<reference evidence="12 13" key="1">
    <citation type="submission" date="2013-08" db="EMBL/GenBank/DDBJ databases">
        <title>An opportunistic ruminal bacterium that causes liver abscesses in cattle.</title>
        <authorList>
            <person name="Benahmed F.H."/>
            <person name="Rasmussen M."/>
            <person name="Harbottle H."/>
            <person name="Soppet D."/>
            <person name="Nagaraja T.G."/>
            <person name="Davidson M."/>
        </authorList>
    </citation>
    <scope>NUCLEOTIDE SEQUENCE [LARGE SCALE GENOMIC DNA]</scope>
    <source>
        <strain evidence="12 13">B35</strain>
    </source>
</reference>
<feature type="transmembrane region" description="Helical" evidence="10">
    <location>
        <begin position="115"/>
        <end position="134"/>
    </location>
</feature>
<dbReference type="InterPro" id="IPR051014">
    <property type="entry name" value="Cation_Transport_ATPase_IB"/>
</dbReference>
<dbReference type="GO" id="GO:0016887">
    <property type="term" value="F:ATP hydrolysis activity"/>
    <property type="evidence" value="ECO:0007669"/>
    <property type="project" value="InterPro"/>
</dbReference>
<dbReference type="Pfam" id="PF00702">
    <property type="entry name" value="Hydrolase"/>
    <property type="match status" value="1"/>
</dbReference>
<keyword evidence="4 10" id="KW-0479">Metal-binding</keyword>
<dbReference type="AlphaFoldDB" id="A0A0B4E5D8"/>
<dbReference type="SFLD" id="SFLDF00027">
    <property type="entry name" value="p-type_atpase"/>
    <property type="match status" value="1"/>
</dbReference>
<sequence>MKTREYSVKNLHCSGCSAVIQSMILKLPGMAGVNIDIYEEKIILEYEDDIEDISLLKTINEIGNKIEPGTLFYEKKETKKEEESKAEYYFKSISFIGMFVFFITSFLINSSDFQFLFYLLAYLFISGDILWKAVRNIGKGKFLDENFLMSIASLGAMYLGEYHEAIGVMFFYKIGEILEEKAVLKSKKSISSLLELRPETAFQKQSNGSFQEVPTASLHIGDIIQVKEGERIPIDAEIMRGESYLDISALTGESLPVDVKAGDTVLSGSINGDRILELKVLRKFSDSTISKIIDMVEHANAKKSKAEKFMSKFAKYYTPIVVGFAVLVGFIFPLFLGNFLLWFERAILFLVISCPCALVISIPLTFFHSIGKASKHGILIKGANYLEALSNIKNIVFDKTGTLTKAKFQIEKIVGNDIKLVKELAKAGEFYSKHPIGIAIYENISFPIEEKDIKNYRNITGYGVSLEYKGKNIFLGKETYLMEQKIAHPEVKEKGSVIFITQEQEYQGYIVVQDQIKKEAPETISQLQTLGFSPYILTGDGKEIAEAVGQSLGIAPKHIFSNLLPEQKVESLQKIQQSGKTLYIGDGINDAPVLALSDIGISMGSMGSDVAIEASDIVFMDDHIEKLLFLFQLAKEIKDLMDLYLLCTGSQNISHDFRSIRNCEYVVRYLCRCGSYSSLHSVFRIFFSSILKIRLTFLPKKFIISINKTVQIQIVNEREPHCFSVRFFHIGGLP</sequence>
<dbReference type="SUPFAM" id="SSF81665">
    <property type="entry name" value="Calcium ATPase, transmembrane domain M"/>
    <property type="match status" value="1"/>
</dbReference>
<dbReference type="GO" id="GO:0015086">
    <property type="term" value="F:cadmium ion transmembrane transporter activity"/>
    <property type="evidence" value="ECO:0007669"/>
    <property type="project" value="TreeGrafter"/>
</dbReference>
<dbReference type="InterPro" id="IPR044492">
    <property type="entry name" value="P_typ_ATPase_HD_dom"/>
</dbReference>
<evidence type="ECO:0000256" key="2">
    <source>
        <dbReference type="ARBA" id="ARBA00006024"/>
    </source>
</evidence>
<evidence type="ECO:0000259" key="11">
    <source>
        <dbReference type="PROSITE" id="PS50846"/>
    </source>
</evidence>
<dbReference type="FunFam" id="2.70.150.10:FF:000002">
    <property type="entry name" value="Copper-transporting ATPase 1, putative"/>
    <property type="match status" value="1"/>
</dbReference>
<comment type="caution">
    <text evidence="12">The sequence shown here is derived from an EMBL/GenBank/DDBJ whole genome shotgun (WGS) entry which is preliminary data.</text>
</comment>
<dbReference type="NCBIfam" id="TIGR01494">
    <property type="entry name" value="ATPase_P-type"/>
    <property type="match status" value="1"/>
</dbReference>
<dbReference type="InterPro" id="IPR008250">
    <property type="entry name" value="ATPase_P-typ_transduc_dom_A_sf"/>
</dbReference>
<dbReference type="NCBIfam" id="TIGR01525">
    <property type="entry name" value="ATPase-IB_hvy"/>
    <property type="match status" value="1"/>
</dbReference>
<organism evidence="12 13">
    <name type="scientific">Fusobacterium necrophorum subsp. funduliforme B35</name>
    <dbReference type="NCBI Taxonomy" id="1226633"/>
    <lineage>
        <taxon>Bacteria</taxon>
        <taxon>Fusobacteriati</taxon>
        <taxon>Fusobacteriota</taxon>
        <taxon>Fusobacteriia</taxon>
        <taxon>Fusobacteriales</taxon>
        <taxon>Fusobacteriaceae</taxon>
        <taxon>Fusobacterium</taxon>
    </lineage>
</organism>
<keyword evidence="9 10" id="KW-0472">Membrane</keyword>
<keyword evidence="3 10" id="KW-0812">Transmembrane</keyword>
<keyword evidence="7" id="KW-1278">Translocase</keyword>
<dbReference type="InterPro" id="IPR023214">
    <property type="entry name" value="HAD_sf"/>
</dbReference>
<dbReference type="InterPro" id="IPR036163">
    <property type="entry name" value="HMA_dom_sf"/>
</dbReference>
<dbReference type="PROSITE" id="PS00154">
    <property type="entry name" value="ATPASE_E1_E2"/>
    <property type="match status" value="1"/>
</dbReference>
<proteinExistence type="inferred from homology"/>
<dbReference type="EMBL" id="AUZI01000021">
    <property type="protein sequence ID" value="KID48713.1"/>
    <property type="molecule type" value="Genomic_DNA"/>
</dbReference>
<dbReference type="InterPro" id="IPR023298">
    <property type="entry name" value="ATPase_P-typ_TM_dom_sf"/>
</dbReference>
<dbReference type="Gene3D" id="3.40.1110.10">
    <property type="entry name" value="Calcium-transporting ATPase, cytoplasmic domain N"/>
    <property type="match status" value="1"/>
</dbReference>
<dbReference type="NCBIfam" id="TIGR01512">
    <property type="entry name" value="ATPase-IB2_Cd"/>
    <property type="match status" value="1"/>
</dbReference>
<evidence type="ECO:0000256" key="3">
    <source>
        <dbReference type="ARBA" id="ARBA00022692"/>
    </source>
</evidence>
<dbReference type="Proteomes" id="UP000031184">
    <property type="component" value="Unassembled WGS sequence"/>
</dbReference>
<dbReference type="SFLD" id="SFLDS00003">
    <property type="entry name" value="Haloacid_Dehalogenase"/>
    <property type="match status" value="1"/>
</dbReference>
<dbReference type="PRINTS" id="PR00119">
    <property type="entry name" value="CATATPASE"/>
</dbReference>
<evidence type="ECO:0000256" key="6">
    <source>
        <dbReference type="ARBA" id="ARBA00022840"/>
    </source>
</evidence>
<dbReference type="PANTHER" id="PTHR48085:SF5">
    <property type="entry name" value="CADMIUM_ZINC-TRANSPORTING ATPASE HMA4-RELATED"/>
    <property type="match status" value="1"/>
</dbReference>
<dbReference type="PATRIC" id="fig|1226633.4.peg.1656"/>
<evidence type="ECO:0000313" key="13">
    <source>
        <dbReference type="Proteomes" id="UP000031184"/>
    </source>
</evidence>
<dbReference type="InterPro" id="IPR023299">
    <property type="entry name" value="ATPase_P-typ_cyto_dom_N"/>
</dbReference>
<feature type="transmembrane region" description="Helical" evidence="10">
    <location>
        <begin position="88"/>
        <end position="109"/>
    </location>
</feature>
<dbReference type="SFLD" id="SFLDG00002">
    <property type="entry name" value="C1.7:_P-type_atpase_like"/>
    <property type="match status" value="1"/>
</dbReference>
<comment type="similarity">
    <text evidence="2 10">Belongs to the cation transport ATPase (P-type) (TC 3.A.3) family. Type IB subfamily.</text>
</comment>
<dbReference type="PRINTS" id="PR00941">
    <property type="entry name" value="CDATPASE"/>
</dbReference>
<evidence type="ECO:0000256" key="8">
    <source>
        <dbReference type="ARBA" id="ARBA00022989"/>
    </source>
</evidence>
<dbReference type="InterPro" id="IPR018303">
    <property type="entry name" value="ATPase_P-typ_P_site"/>
</dbReference>
<evidence type="ECO:0000256" key="1">
    <source>
        <dbReference type="ARBA" id="ARBA00004141"/>
    </source>
</evidence>
<dbReference type="CDD" id="cd00371">
    <property type="entry name" value="HMA"/>
    <property type="match status" value="1"/>
</dbReference>
<dbReference type="GO" id="GO:0005524">
    <property type="term" value="F:ATP binding"/>
    <property type="evidence" value="ECO:0007669"/>
    <property type="project" value="UniProtKB-UniRule"/>
</dbReference>
<keyword evidence="10" id="KW-1003">Cell membrane</keyword>
<evidence type="ECO:0000313" key="12">
    <source>
        <dbReference type="EMBL" id="KID48713.1"/>
    </source>
</evidence>
<dbReference type="PANTHER" id="PTHR48085">
    <property type="entry name" value="CADMIUM/ZINC-TRANSPORTING ATPASE HMA2-RELATED"/>
    <property type="match status" value="1"/>
</dbReference>
<feature type="transmembrane region" description="Helical" evidence="10">
    <location>
        <begin position="346"/>
        <end position="367"/>
    </location>
</feature>
<dbReference type="Gene3D" id="2.70.150.10">
    <property type="entry name" value="Calcium-transporting ATPase, cytoplasmic transduction domain A"/>
    <property type="match status" value="1"/>
</dbReference>
<dbReference type="Pfam" id="PF00122">
    <property type="entry name" value="E1-E2_ATPase"/>
    <property type="match status" value="1"/>
</dbReference>
<evidence type="ECO:0000256" key="5">
    <source>
        <dbReference type="ARBA" id="ARBA00022741"/>
    </source>
</evidence>
<dbReference type="Pfam" id="PF00403">
    <property type="entry name" value="HMA"/>
    <property type="match status" value="1"/>
</dbReference>
<dbReference type="Gene3D" id="3.30.70.100">
    <property type="match status" value="1"/>
</dbReference>
<dbReference type="SUPFAM" id="SSF56784">
    <property type="entry name" value="HAD-like"/>
    <property type="match status" value="1"/>
</dbReference>
<feature type="transmembrane region" description="Helical" evidence="10">
    <location>
        <begin position="316"/>
        <end position="340"/>
    </location>
</feature>
<dbReference type="InterPro" id="IPR006121">
    <property type="entry name" value="HMA_dom"/>
</dbReference>